<dbReference type="InterPro" id="IPR046956">
    <property type="entry name" value="RLP23-like"/>
</dbReference>
<evidence type="ECO:0000256" key="3">
    <source>
        <dbReference type="ARBA" id="ARBA00022614"/>
    </source>
</evidence>
<evidence type="ECO:0000256" key="5">
    <source>
        <dbReference type="ARBA" id="ARBA00022729"/>
    </source>
</evidence>
<dbReference type="InterPro" id="IPR032675">
    <property type="entry name" value="LRR_dom_sf"/>
</dbReference>
<dbReference type="EMBL" id="PKPP01001885">
    <property type="protein sequence ID" value="PWA79237.1"/>
    <property type="molecule type" value="Genomic_DNA"/>
</dbReference>
<dbReference type="PANTHER" id="PTHR48063:SF103">
    <property type="entry name" value="LEUCINE-RICH RECEPTOR-LIKE KINASE FAMILY PROTEIN"/>
    <property type="match status" value="1"/>
</dbReference>
<proteinExistence type="inferred from homology"/>
<dbReference type="GO" id="GO:0016020">
    <property type="term" value="C:membrane"/>
    <property type="evidence" value="ECO:0007669"/>
    <property type="project" value="UniProtKB-SubCell"/>
</dbReference>
<evidence type="ECO:0000256" key="10">
    <source>
        <dbReference type="SAM" id="Phobius"/>
    </source>
</evidence>
<evidence type="ECO:0000313" key="12">
    <source>
        <dbReference type="Proteomes" id="UP000245207"/>
    </source>
</evidence>
<evidence type="ECO:0000256" key="7">
    <source>
        <dbReference type="ARBA" id="ARBA00022989"/>
    </source>
</evidence>
<dbReference type="Gene3D" id="3.80.10.10">
    <property type="entry name" value="Ribonuclease Inhibitor"/>
    <property type="match status" value="1"/>
</dbReference>
<evidence type="ECO:0000256" key="1">
    <source>
        <dbReference type="ARBA" id="ARBA00004479"/>
    </source>
</evidence>
<evidence type="ECO:0000256" key="2">
    <source>
        <dbReference type="ARBA" id="ARBA00009592"/>
    </source>
</evidence>
<keyword evidence="8 10" id="KW-0472">Membrane</keyword>
<keyword evidence="12" id="KW-1185">Reference proteome</keyword>
<dbReference type="SUPFAM" id="SSF52058">
    <property type="entry name" value="L domain-like"/>
    <property type="match status" value="1"/>
</dbReference>
<sequence length="211" mass="23709">MERNQKHIWKNGLGLLINIDLSNNNFSRNLPSEITNLVELVSLNVSFNKLHGEIPKYMGQLKYLGSLDLSRNEFSGNIPSSMSLIDGLSYLDVSYNKLSGKIPTGTQLQGFNSSYYRGNSLLCGPPLTQTCGGLTPAVTVDGKKDDEKDGDDFWRPYQLGMGVGFAAGFWGLCGTLFLNRHCRYIFFASWSQVKDWIYIAVALQVRKFKRF</sequence>
<comment type="similarity">
    <text evidence="2">Belongs to the RLP family.</text>
</comment>
<evidence type="ECO:0000313" key="11">
    <source>
        <dbReference type="EMBL" id="PWA79237.1"/>
    </source>
</evidence>
<dbReference type="InterPro" id="IPR001611">
    <property type="entry name" value="Leu-rich_rpt"/>
</dbReference>
<keyword evidence="6" id="KW-0677">Repeat</keyword>
<dbReference type="FunFam" id="3.80.10.10:FF:000111">
    <property type="entry name" value="LRR receptor-like serine/threonine-protein kinase ERECTA"/>
    <property type="match status" value="1"/>
</dbReference>
<keyword evidence="5" id="KW-0732">Signal</keyword>
<gene>
    <name evidence="11" type="ORF">CTI12_AA063420</name>
</gene>
<reference evidence="11 12" key="1">
    <citation type="journal article" date="2018" name="Mol. Plant">
        <title>The genome of Artemisia annua provides insight into the evolution of Asteraceae family and artemisinin biosynthesis.</title>
        <authorList>
            <person name="Shen Q."/>
            <person name="Zhang L."/>
            <person name="Liao Z."/>
            <person name="Wang S."/>
            <person name="Yan T."/>
            <person name="Shi P."/>
            <person name="Liu M."/>
            <person name="Fu X."/>
            <person name="Pan Q."/>
            <person name="Wang Y."/>
            <person name="Lv Z."/>
            <person name="Lu X."/>
            <person name="Zhang F."/>
            <person name="Jiang W."/>
            <person name="Ma Y."/>
            <person name="Chen M."/>
            <person name="Hao X."/>
            <person name="Li L."/>
            <person name="Tang Y."/>
            <person name="Lv G."/>
            <person name="Zhou Y."/>
            <person name="Sun X."/>
            <person name="Brodelius P.E."/>
            <person name="Rose J.K.C."/>
            <person name="Tang K."/>
        </authorList>
    </citation>
    <scope>NUCLEOTIDE SEQUENCE [LARGE SCALE GENOMIC DNA]</scope>
    <source>
        <strain evidence="12">cv. Huhao1</strain>
        <tissue evidence="11">Leaf</tissue>
    </source>
</reference>
<evidence type="ECO:0000256" key="4">
    <source>
        <dbReference type="ARBA" id="ARBA00022692"/>
    </source>
</evidence>
<feature type="transmembrane region" description="Helical" evidence="10">
    <location>
        <begin position="157"/>
        <end position="178"/>
    </location>
</feature>
<dbReference type="OrthoDB" id="8731593at2759"/>
<name>A0A2U1P0I5_ARTAN</name>
<keyword evidence="4 10" id="KW-0812">Transmembrane</keyword>
<accession>A0A2U1P0I5</accession>
<evidence type="ECO:0000256" key="8">
    <source>
        <dbReference type="ARBA" id="ARBA00023136"/>
    </source>
</evidence>
<dbReference type="Proteomes" id="UP000245207">
    <property type="component" value="Unassembled WGS sequence"/>
</dbReference>
<dbReference type="Pfam" id="PF00560">
    <property type="entry name" value="LRR_1"/>
    <property type="match status" value="4"/>
</dbReference>
<keyword evidence="9" id="KW-0325">Glycoprotein</keyword>
<evidence type="ECO:0000256" key="9">
    <source>
        <dbReference type="ARBA" id="ARBA00023180"/>
    </source>
</evidence>
<comment type="caution">
    <text evidence="11">The sequence shown here is derived from an EMBL/GenBank/DDBJ whole genome shotgun (WGS) entry which is preliminary data.</text>
</comment>
<comment type="subcellular location">
    <subcellularLocation>
        <location evidence="1">Membrane</location>
        <topology evidence="1">Single-pass type I membrane protein</topology>
    </subcellularLocation>
</comment>
<dbReference type="PANTHER" id="PTHR48063">
    <property type="entry name" value="LRR RECEPTOR-LIKE KINASE"/>
    <property type="match status" value="1"/>
</dbReference>
<keyword evidence="3" id="KW-0433">Leucine-rich repeat</keyword>
<protein>
    <submittedName>
        <fullName evidence="11">Leucine-rich repeat protein</fullName>
    </submittedName>
</protein>
<dbReference type="STRING" id="35608.A0A2U1P0I5"/>
<keyword evidence="7 10" id="KW-1133">Transmembrane helix</keyword>
<evidence type="ECO:0000256" key="6">
    <source>
        <dbReference type="ARBA" id="ARBA00022737"/>
    </source>
</evidence>
<dbReference type="AlphaFoldDB" id="A0A2U1P0I5"/>
<organism evidence="11 12">
    <name type="scientific">Artemisia annua</name>
    <name type="common">Sweet wormwood</name>
    <dbReference type="NCBI Taxonomy" id="35608"/>
    <lineage>
        <taxon>Eukaryota</taxon>
        <taxon>Viridiplantae</taxon>
        <taxon>Streptophyta</taxon>
        <taxon>Embryophyta</taxon>
        <taxon>Tracheophyta</taxon>
        <taxon>Spermatophyta</taxon>
        <taxon>Magnoliopsida</taxon>
        <taxon>eudicotyledons</taxon>
        <taxon>Gunneridae</taxon>
        <taxon>Pentapetalae</taxon>
        <taxon>asterids</taxon>
        <taxon>campanulids</taxon>
        <taxon>Asterales</taxon>
        <taxon>Asteraceae</taxon>
        <taxon>Asteroideae</taxon>
        <taxon>Anthemideae</taxon>
        <taxon>Artemisiinae</taxon>
        <taxon>Artemisia</taxon>
    </lineage>
</organism>